<accession>A0A4S4EHU9</accession>
<dbReference type="Pfam" id="PF05904">
    <property type="entry name" value="DUF863"/>
    <property type="match status" value="4"/>
</dbReference>
<dbReference type="EMBL" id="SDRB02004624">
    <property type="protein sequence ID" value="THG15604.1"/>
    <property type="molecule type" value="Genomic_DNA"/>
</dbReference>
<comment type="caution">
    <text evidence="2">The sequence shown here is derived from an EMBL/GenBank/DDBJ whole genome shotgun (WGS) entry which is preliminary data.</text>
</comment>
<feature type="region of interest" description="Disordered" evidence="1">
    <location>
        <begin position="505"/>
        <end position="536"/>
    </location>
</feature>
<feature type="compositionally biased region" description="Basic residues" evidence="1">
    <location>
        <begin position="813"/>
        <end position="823"/>
    </location>
</feature>
<proteinExistence type="predicted"/>
<organism evidence="2 3">
    <name type="scientific">Camellia sinensis var. sinensis</name>
    <name type="common">China tea</name>
    <dbReference type="NCBI Taxonomy" id="542762"/>
    <lineage>
        <taxon>Eukaryota</taxon>
        <taxon>Viridiplantae</taxon>
        <taxon>Streptophyta</taxon>
        <taxon>Embryophyta</taxon>
        <taxon>Tracheophyta</taxon>
        <taxon>Spermatophyta</taxon>
        <taxon>Magnoliopsida</taxon>
        <taxon>eudicotyledons</taxon>
        <taxon>Gunneridae</taxon>
        <taxon>Pentapetalae</taxon>
        <taxon>asterids</taxon>
        <taxon>Ericales</taxon>
        <taxon>Theaceae</taxon>
        <taxon>Camellia</taxon>
    </lineage>
</organism>
<reference evidence="2 3" key="1">
    <citation type="journal article" date="2018" name="Proc. Natl. Acad. Sci. U.S.A.">
        <title>Draft genome sequence of Camellia sinensis var. sinensis provides insights into the evolution of the tea genome and tea quality.</title>
        <authorList>
            <person name="Wei C."/>
            <person name="Yang H."/>
            <person name="Wang S."/>
            <person name="Zhao J."/>
            <person name="Liu C."/>
            <person name="Gao L."/>
            <person name="Xia E."/>
            <person name="Lu Y."/>
            <person name="Tai Y."/>
            <person name="She G."/>
            <person name="Sun J."/>
            <person name="Cao H."/>
            <person name="Tong W."/>
            <person name="Gao Q."/>
            <person name="Li Y."/>
            <person name="Deng W."/>
            <person name="Jiang X."/>
            <person name="Wang W."/>
            <person name="Chen Q."/>
            <person name="Zhang S."/>
            <person name="Li H."/>
            <person name="Wu J."/>
            <person name="Wang P."/>
            <person name="Li P."/>
            <person name="Shi C."/>
            <person name="Zheng F."/>
            <person name="Jian J."/>
            <person name="Huang B."/>
            <person name="Shan D."/>
            <person name="Shi M."/>
            <person name="Fang C."/>
            <person name="Yue Y."/>
            <person name="Li F."/>
            <person name="Li D."/>
            <person name="Wei S."/>
            <person name="Han B."/>
            <person name="Jiang C."/>
            <person name="Yin Y."/>
            <person name="Xia T."/>
            <person name="Zhang Z."/>
            <person name="Bennetzen J.L."/>
            <person name="Zhao S."/>
            <person name="Wan X."/>
        </authorList>
    </citation>
    <scope>NUCLEOTIDE SEQUENCE [LARGE SCALE GENOMIC DNA]</scope>
    <source>
        <strain evidence="3">cv. Shuchazao</strain>
        <tissue evidence="2">Leaf</tissue>
    </source>
</reference>
<evidence type="ECO:0000313" key="2">
    <source>
        <dbReference type="EMBL" id="THG15604.1"/>
    </source>
</evidence>
<sequence>MDRGLLLIAVLCAYQLFNDHELYPVAMYLDLKTPYAMFGTVASMQCTSFPSRLYSSRDLNMGANGSAWPVYNHEKTLISGHSYNVFLPMLTKDQLLVHDKEILRQTMLKHESIFRDQVRELHHLYRRQRELMDEIKRRELSKQNIQLQTSQSISFSPKVSSKSVQKSWQVSSSPWVNPAATRLSISSAENIQSISIFSLWESTQASPNTAQTEANLKDCKLSHSKSEKPKRKMLDLELPADEYIDSEEDEDRLGEEKVSKLPELPCYPPKRMPEVSRRTTDLADLNEPIWLDDAMASNTENNFLGSEAYHKGIPFQDHELSGKSNSGFQQFSKEISGQSMSNLNPQAQVFSSAKLPVPFKQLKVELPAEFPEFNLLDECERKLQNQKTDSVRETSKRNHDLCNDDYQQLASSSLPISYQPIPQSGLAKSEPCSVSSQRKLTRNIRQNPIAVQALPCFNIAVPSNRNTKSLRLNHSSGRDVKCAKTMNLNIPPSCLLDSEVTQQSIATGDGVKKPEDSRAVLPGPSEKPDYNNKHKEERGDLPLADLVFSQAFSTSVCDADEPMKFTTSDSPGDEKDCKSNQKVEIHDINSGKQCTTDNVSEDIIVDSKLLGIGNQIDLNLFVNEDESSPELSIPSVITTATVEIDLEAPGSPENKECSPPRGESEENQLETPIKLSKQDRDQKDELIRMAAKAIVLISTHGPQKLFPENTSCSDSLHWFAGIVSSLADDLENVGRVVLSGEDGGEHHEFLSDGSDYFETMTIELNETNWCKRNDQKEKCEGEMGRRNASSRARRQAGNSFCHGMEKTVSLKSWGKKNRRRRGPRIPASNARVLLS</sequence>
<dbReference type="PANTHER" id="PTHR33167:SF18">
    <property type="entry name" value="GB|AAF67766.1"/>
    <property type="match status" value="1"/>
</dbReference>
<dbReference type="AlphaFoldDB" id="A0A4S4EHU9"/>
<protein>
    <submittedName>
        <fullName evidence="2">Uncharacterized protein</fullName>
    </submittedName>
</protein>
<feature type="region of interest" description="Disordered" evidence="1">
    <location>
        <begin position="646"/>
        <end position="670"/>
    </location>
</feature>
<feature type="region of interest" description="Disordered" evidence="1">
    <location>
        <begin position="812"/>
        <end position="835"/>
    </location>
</feature>
<evidence type="ECO:0000256" key="1">
    <source>
        <dbReference type="SAM" id="MobiDB-lite"/>
    </source>
</evidence>
<dbReference type="Proteomes" id="UP000306102">
    <property type="component" value="Unassembled WGS sequence"/>
</dbReference>
<name>A0A4S4EHU9_CAMSN</name>
<gene>
    <name evidence="2" type="ORF">TEA_009152</name>
</gene>
<keyword evidence="3" id="KW-1185">Reference proteome</keyword>
<feature type="compositionally biased region" description="Basic and acidic residues" evidence="1">
    <location>
        <begin position="526"/>
        <end position="536"/>
    </location>
</feature>
<feature type="compositionally biased region" description="Basic and acidic residues" evidence="1">
    <location>
        <begin position="653"/>
        <end position="664"/>
    </location>
</feature>
<dbReference type="PANTHER" id="PTHR33167">
    <property type="entry name" value="TRANSCRIPTION FACTOR, PUTATIVE (DUF863)-RELATED"/>
    <property type="match status" value="1"/>
</dbReference>
<dbReference type="InterPro" id="IPR008581">
    <property type="entry name" value="DUF863_pln"/>
</dbReference>
<evidence type="ECO:0000313" key="3">
    <source>
        <dbReference type="Proteomes" id="UP000306102"/>
    </source>
</evidence>